<keyword evidence="3" id="KW-1185">Reference proteome</keyword>
<evidence type="ECO:0000313" key="3">
    <source>
        <dbReference type="Proteomes" id="UP001220377"/>
    </source>
</evidence>
<evidence type="ECO:0000313" key="2">
    <source>
        <dbReference type="EMBL" id="WDF82638.1"/>
    </source>
</evidence>
<accession>A0ABY7WR23</accession>
<feature type="signal peptide" evidence="1">
    <location>
        <begin position="1"/>
        <end position="26"/>
    </location>
</feature>
<dbReference type="RefSeq" id="WP_274260250.1">
    <property type="nucleotide sequence ID" value="NZ_CP117884.1"/>
</dbReference>
<gene>
    <name evidence="2" type="ORF">PQ472_12210</name>
</gene>
<organism evidence="2 3">
    <name type="scientific">Lacticaseibacillus pabuli</name>
    <dbReference type="NCBI Taxonomy" id="3025672"/>
    <lineage>
        <taxon>Bacteria</taxon>
        <taxon>Bacillati</taxon>
        <taxon>Bacillota</taxon>
        <taxon>Bacilli</taxon>
        <taxon>Lactobacillales</taxon>
        <taxon>Lactobacillaceae</taxon>
        <taxon>Lacticaseibacillus</taxon>
    </lineage>
</organism>
<sequence>MKKTSIIMFGAAVLGLAAFGAQQAPANTAAATSNTVTQKSIDSRNNTEVLIKSVVTVGNNGAPVYASPTAAKPTARTLDAGTRWNSVGQLNNGILWYHLGGNQWVRGIDLGQGSTTSAIKVSSSETVNGKSTATVAKSGAHIYAAPTDLQPTNKTLKAGTTWRIFTYAETNSPIANNWVNLGGNQWVPETELTNFTAETNHTNKVTINYKPGYGIAVWSNYINGKPTGKTLKTGTTWKSFKMAVVNNHSWLNLGGNQWIDANYVKYVK</sequence>
<dbReference type="Proteomes" id="UP001220377">
    <property type="component" value="Chromosome"/>
</dbReference>
<keyword evidence="1" id="KW-0732">Signal</keyword>
<feature type="chain" id="PRO_5046015819" evidence="1">
    <location>
        <begin position="27"/>
        <end position="268"/>
    </location>
</feature>
<proteinExistence type="predicted"/>
<name>A0ABY7WR23_9LACO</name>
<protein>
    <submittedName>
        <fullName evidence="2">SLAP domain-containing protein</fullName>
    </submittedName>
</protein>
<evidence type="ECO:0000256" key="1">
    <source>
        <dbReference type="SAM" id="SignalP"/>
    </source>
</evidence>
<dbReference type="EMBL" id="CP117884">
    <property type="protein sequence ID" value="WDF82638.1"/>
    <property type="molecule type" value="Genomic_DNA"/>
</dbReference>
<reference evidence="2 3" key="1">
    <citation type="submission" date="2023-02" db="EMBL/GenBank/DDBJ databases">
        <title>Genome sequence of Lacticaseibacillus sp. KACC 23028.</title>
        <authorList>
            <person name="Kim S."/>
            <person name="Heo J."/>
            <person name="Kwon S.-W."/>
        </authorList>
    </citation>
    <scope>NUCLEOTIDE SEQUENCE [LARGE SCALE GENOMIC DNA]</scope>
    <source>
        <strain evidence="2 3">KACC 23028</strain>
    </source>
</reference>